<comment type="similarity">
    <text evidence="5">Belongs to the FliO/MopB family.</text>
</comment>
<dbReference type="RefSeq" id="WP_013623839.1">
    <property type="nucleotide sequence ID" value="NC_015172.1"/>
</dbReference>
<dbReference type="eggNOG" id="COG3190">
    <property type="taxonomic scope" value="Bacteria"/>
</dbReference>
<dbReference type="GO" id="GO:0005886">
    <property type="term" value="C:plasma membrane"/>
    <property type="evidence" value="ECO:0007669"/>
    <property type="project" value="UniProtKB-SubCell"/>
</dbReference>
<keyword evidence="1 5" id="KW-1003">Cell membrane</keyword>
<proteinExistence type="inferred from homology"/>
<evidence type="ECO:0000256" key="3">
    <source>
        <dbReference type="ARBA" id="ARBA00022989"/>
    </source>
</evidence>
<dbReference type="InterPro" id="IPR022781">
    <property type="entry name" value="Flagellar_biosynth_FliO"/>
</dbReference>
<protein>
    <recommendedName>
        <fullName evidence="5">Flagellar protein</fullName>
    </recommendedName>
</protein>
<evidence type="ECO:0000256" key="2">
    <source>
        <dbReference type="ARBA" id="ARBA00022692"/>
    </source>
</evidence>
<evidence type="ECO:0000256" key="5">
    <source>
        <dbReference type="RuleBase" id="RU362064"/>
    </source>
</evidence>
<dbReference type="Pfam" id="PF04347">
    <property type="entry name" value="FliO"/>
    <property type="match status" value="1"/>
</dbReference>
<keyword evidence="7" id="KW-1185">Reference proteome</keyword>
<dbReference type="GO" id="GO:0044781">
    <property type="term" value="P:bacterial-type flagellum organization"/>
    <property type="evidence" value="ECO:0007669"/>
    <property type="project" value="UniProtKB-UniRule"/>
</dbReference>
<comment type="subcellular location">
    <subcellularLocation>
        <location evidence="5">Cell membrane</location>
    </subcellularLocation>
    <subcellularLocation>
        <location evidence="5">Bacterial flagellum basal body</location>
    </subcellularLocation>
</comment>
<evidence type="ECO:0000256" key="1">
    <source>
        <dbReference type="ARBA" id="ARBA00022475"/>
    </source>
</evidence>
<evidence type="ECO:0000256" key="4">
    <source>
        <dbReference type="ARBA" id="ARBA00023136"/>
    </source>
</evidence>
<accession>F0SZV7</accession>
<feature type="transmembrane region" description="Helical" evidence="5">
    <location>
        <begin position="29"/>
        <end position="47"/>
    </location>
</feature>
<dbReference type="OrthoDB" id="1797063at2"/>
<keyword evidence="4 5" id="KW-0472">Membrane</keyword>
<keyword evidence="3 5" id="KW-1133">Transmembrane helix</keyword>
<reference evidence="6 7" key="1">
    <citation type="journal article" date="2011" name="Stand. Genomic Sci.">
        <title>Complete genome sequence of Syntrophobotulus glycolicus type strain (FlGlyR).</title>
        <authorList>
            <person name="Han C."/>
            <person name="Mwirichia R."/>
            <person name="Chertkov O."/>
            <person name="Held B."/>
            <person name="Lapidus A."/>
            <person name="Nolan M."/>
            <person name="Lucas S."/>
            <person name="Hammon N."/>
            <person name="Deshpande S."/>
            <person name="Cheng J.F."/>
            <person name="Tapia R."/>
            <person name="Goodwin L."/>
            <person name="Pitluck S."/>
            <person name="Huntemann M."/>
            <person name="Liolios K."/>
            <person name="Ivanova N."/>
            <person name="Pagani I."/>
            <person name="Mavromatis K."/>
            <person name="Ovchinikova G."/>
            <person name="Pati A."/>
            <person name="Chen A."/>
            <person name="Palaniappan K."/>
            <person name="Land M."/>
            <person name="Hauser L."/>
            <person name="Brambilla E.M."/>
            <person name="Rohde M."/>
            <person name="Spring S."/>
            <person name="Sikorski J."/>
            <person name="Goker M."/>
            <person name="Woyke T."/>
            <person name="Bristow J."/>
            <person name="Eisen J.A."/>
            <person name="Markowitz V."/>
            <person name="Hugenholtz P."/>
            <person name="Kyrpides N.C."/>
            <person name="Klenk H.P."/>
            <person name="Detter J.C."/>
        </authorList>
    </citation>
    <scope>NUCLEOTIDE SEQUENCE [LARGE SCALE GENOMIC DNA]</scope>
    <source>
        <strain evidence="7">DSM 8271 / FlGlyR</strain>
    </source>
</reference>
<keyword evidence="2 5" id="KW-0812">Transmembrane</keyword>
<dbReference type="GO" id="GO:0009425">
    <property type="term" value="C:bacterial-type flagellum basal body"/>
    <property type="evidence" value="ECO:0007669"/>
    <property type="project" value="UniProtKB-SubCell"/>
</dbReference>
<reference evidence="7" key="2">
    <citation type="submission" date="2011-02" db="EMBL/GenBank/DDBJ databases">
        <title>The complete genome of Syntrophobotulus glycolicus DSM 8271.</title>
        <authorList>
            <person name="Lucas S."/>
            <person name="Copeland A."/>
            <person name="Lapidus A."/>
            <person name="Bruce D."/>
            <person name="Goodwin L."/>
            <person name="Pitluck S."/>
            <person name="Kyrpides N."/>
            <person name="Mavromatis K."/>
            <person name="Pagani I."/>
            <person name="Ivanova N."/>
            <person name="Mikhailova N."/>
            <person name="Chertkov O."/>
            <person name="Held B."/>
            <person name="Detter J.C."/>
            <person name="Tapia R."/>
            <person name="Han C."/>
            <person name="Land M."/>
            <person name="Hauser L."/>
            <person name="Markowitz V."/>
            <person name="Cheng J.-F."/>
            <person name="Hugenholtz P."/>
            <person name="Woyke T."/>
            <person name="Wu D."/>
            <person name="Spring S."/>
            <person name="Schroeder M."/>
            <person name="Brambilla E."/>
            <person name="Klenk H.-P."/>
            <person name="Eisen J.A."/>
        </authorList>
    </citation>
    <scope>NUCLEOTIDE SEQUENCE [LARGE SCALE GENOMIC DNA]</scope>
    <source>
        <strain evidence="7">DSM 8271 / FlGlyR</strain>
    </source>
</reference>
<name>F0SZV7_SYNGF</name>
<evidence type="ECO:0000313" key="7">
    <source>
        <dbReference type="Proteomes" id="UP000007488"/>
    </source>
</evidence>
<gene>
    <name evidence="6" type="ordered locus">Sgly_0605</name>
</gene>
<dbReference type="NCBIfam" id="TIGR03500">
    <property type="entry name" value="FliO_TIGR"/>
    <property type="match status" value="1"/>
</dbReference>
<dbReference type="HOGENOM" id="CLU_1675072_0_0_9"/>
<dbReference type="EMBL" id="CP002547">
    <property type="protein sequence ID" value="ADY54968.1"/>
    <property type="molecule type" value="Genomic_DNA"/>
</dbReference>
<sequence>MNGIENQPVNLTDPIVTANTGNPYPTGGLIATIIFFLVILAVSLWMIRRLNKYAYRGMQSPWVRVLDRQTLGGQQMIYLVEVAGKIFVLAGTDHHITKIEEVNDPEIAAEILEEIANRPEEKVDRLMGQLRNKLPRRKKRDFSIELERLLKEDEG</sequence>
<organism evidence="6 7">
    <name type="scientific">Syntrophobotulus glycolicus (strain DSM 8271 / FlGlyR)</name>
    <dbReference type="NCBI Taxonomy" id="645991"/>
    <lineage>
        <taxon>Bacteria</taxon>
        <taxon>Bacillati</taxon>
        <taxon>Bacillota</taxon>
        <taxon>Clostridia</taxon>
        <taxon>Eubacteriales</taxon>
        <taxon>Desulfitobacteriaceae</taxon>
        <taxon>Syntrophobotulus</taxon>
    </lineage>
</organism>
<dbReference type="KEGG" id="sgy:Sgly_0605"/>
<dbReference type="STRING" id="645991.Sgly_0605"/>
<dbReference type="Proteomes" id="UP000007488">
    <property type="component" value="Chromosome"/>
</dbReference>
<dbReference type="AlphaFoldDB" id="F0SZV7"/>
<keyword evidence="5" id="KW-0975">Bacterial flagellum</keyword>
<evidence type="ECO:0000313" key="6">
    <source>
        <dbReference type="EMBL" id="ADY54968.1"/>
    </source>
</evidence>